<feature type="signal peptide" evidence="2">
    <location>
        <begin position="1"/>
        <end position="26"/>
    </location>
</feature>
<keyword evidence="1" id="KW-0472">Membrane</keyword>
<protein>
    <submittedName>
        <fullName evidence="3">Uncharacterized protein</fullName>
    </submittedName>
</protein>
<name>A0AA35SPZ8_GEOBA</name>
<evidence type="ECO:0000256" key="1">
    <source>
        <dbReference type="SAM" id="Phobius"/>
    </source>
</evidence>
<dbReference type="EMBL" id="CASHTH010002713">
    <property type="protein sequence ID" value="CAI8034125.1"/>
    <property type="molecule type" value="Genomic_DNA"/>
</dbReference>
<dbReference type="Proteomes" id="UP001174909">
    <property type="component" value="Unassembled WGS sequence"/>
</dbReference>
<feature type="transmembrane region" description="Helical" evidence="1">
    <location>
        <begin position="199"/>
        <end position="223"/>
    </location>
</feature>
<dbReference type="AlphaFoldDB" id="A0AA35SPZ8"/>
<keyword evidence="1" id="KW-0812">Transmembrane</keyword>
<keyword evidence="2" id="KW-0732">Signal</keyword>
<gene>
    <name evidence="3" type="ORF">GBAR_LOCUS19254</name>
</gene>
<evidence type="ECO:0000313" key="4">
    <source>
        <dbReference type="Proteomes" id="UP001174909"/>
    </source>
</evidence>
<reference evidence="3" key="1">
    <citation type="submission" date="2023-03" db="EMBL/GenBank/DDBJ databases">
        <authorList>
            <person name="Steffen K."/>
            <person name="Cardenas P."/>
        </authorList>
    </citation>
    <scope>NUCLEOTIDE SEQUENCE</scope>
</reference>
<evidence type="ECO:0000313" key="3">
    <source>
        <dbReference type="EMBL" id="CAI8034125.1"/>
    </source>
</evidence>
<evidence type="ECO:0000256" key="2">
    <source>
        <dbReference type="SAM" id="SignalP"/>
    </source>
</evidence>
<sequence>MSLFVSLQAVLVAVSVAALAGQPANALLTAEEPIVTIDIGCDDVSNECNITDRTSTLVFRCTSPPSPPDTIVYWVLGEYQVVDLSEFTETGETGLAITFEKTLVSDGFANTYSDLNMTITGTARLFESFNSTNFTIHCISVFKNVNIMRSPDITFFDSAAGRPAPLAPTPTSTPSTPTPRTVLNCPIPDDDDDDDTATLIIVIIVCFIVGVVAAVAISGLLCWKCRGNEGSKM</sequence>
<keyword evidence="4" id="KW-1185">Reference proteome</keyword>
<organism evidence="3 4">
    <name type="scientific">Geodia barretti</name>
    <name type="common">Barrett's horny sponge</name>
    <dbReference type="NCBI Taxonomy" id="519541"/>
    <lineage>
        <taxon>Eukaryota</taxon>
        <taxon>Metazoa</taxon>
        <taxon>Porifera</taxon>
        <taxon>Demospongiae</taxon>
        <taxon>Heteroscleromorpha</taxon>
        <taxon>Tetractinellida</taxon>
        <taxon>Astrophorina</taxon>
        <taxon>Geodiidae</taxon>
        <taxon>Geodia</taxon>
    </lineage>
</organism>
<comment type="caution">
    <text evidence="3">The sequence shown here is derived from an EMBL/GenBank/DDBJ whole genome shotgun (WGS) entry which is preliminary data.</text>
</comment>
<feature type="chain" id="PRO_5041410146" evidence="2">
    <location>
        <begin position="27"/>
        <end position="233"/>
    </location>
</feature>
<keyword evidence="1" id="KW-1133">Transmembrane helix</keyword>
<accession>A0AA35SPZ8</accession>
<proteinExistence type="predicted"/>